<dbReference type="AlphaFoldDB" id="A0A8A3PQN1"/>
<proteinExistence type="predicted"/>
<feature type="region of interest" description="Disordered" evidence="1">
    <location>
        <begin position="293"/>
        <end position="317"/>
    </location>
</feature>
<evidence type="ECO:0000256" key="1">
    <source>
        <dbReference type="SAM" id="MobiDB-lite"/>
    </source>
</evidence>
<name>A0A8A3PQN1_9HELO</name>
<dbReference type="Proteomes" id="UP000672032">
    <property type="component" value="Chromosome 9"/>
</dbReference>
<dbReference type="OrthoDB" id="3551813at2759"/>
<gene>
    <name evidence="2" type="ORF">DSL72_008897</name>
</gene>
<accession>A0A8A3PQN1</accession>
<evidence type="ECO:0000313" key="2">
    <source>
        <dbReference type="EMBL" id="QSZ37798.1"/>
    </source>
</evidence>
<organism evidence="2 3">
    <name type="scientific">Monilinia vaccinii-corymbosi</name>
    <dbReference type="NCBI Taxonomy" id="61207"/>
    <lineage>
        <taxon>Eukaryota</taxon>
        <taxon>Fungi</taxon>
        <taxon>Dikarya</taxon>
        <taxon>Ascomycota</taxon>
        <taxon>Pezizomycotina</taxon>
        <taxon>Leotiomycetes</taxon>
        <taxon>Helotiales</taxon>
        <taxon>Sclerotiniaceae</taxon>
        <taxon>Monilinia</taxon>
    </lineage>
</organism>
<sequence length="449" mass="50805">MAVEDNFEGRGINRIICASEKKNTLYAKLKARLSEGKQTSCADKMDLRGSIEMGKPEAGMASYLVVGYVLLEDDEKRAFDQAEVVKSRPVVLAVTDVIENAETSTQLKYYALLQPTNGVCVPSKIKLDNIYIFWEFRDLETSVRKRKSTWTHLVFQAALKPEALPDMTQRQSGFKKSKASARITLEPSISLSNHLSLLLSTFSGSKNDRQLLMDCIAAIKDSDEEYRHHPSPESRGLTVFCYKSKDITVEEAKSVVIEVKEHWPEVKGLTWEIVRRLKRGMLDSGIELPYHFLNGERAEDDNEDEDEDEDEDESIKHHLSVEDRKLVEAVTEIVSLIERTFPSPVSTTSVLTKRDKPIIAGILKKFKEIRNILGEGGKQILSNIGSSVLEKHSLHEIWTNYSKSNNIDTSKLAFMAALQCVAMAVQNNRGVEFMMDELIMMVETRLRKI</sequence>
<dbReference type="EMBL" id="CP063413">
    <property type="protein sequence ID" value="QSZ37798.1"/>
    <property type="molecule type" value="Genomic_DNA"/>
</dbReference>
<reference evidence="2" key="1">
    <citation type="submission" date="2020-10" db="EMBL/GenBank/DDBJ databases">
        <title>Genome Sequence of Monilinia vaccinii-corymbosi Sheds Light on Mummy Berry Disease Infection of Blueberry and Mating Type.</title>
        <authorList>
            <person name="Yow A.G."/>
            <person name="Zhang Y."/>
            <person name="Bansal K."/>
            <person name="Eacker S.M."/>
            <person name="Sullivan S."/>
            <person name="Liachko I."/>
            <person name="Cubeta M.A."/>
            <person name="Rollins J.A."/>
            <person name="Ashrafi H."/>
        </authorList>
    </citation>
    <scope>NUCLEOTIDE SEQUENCE</scope>
    <source>
        <strain evidence="2">RL-1</strain>
    </source>
</reference>
<feature type="compositionally biased region" description="Acidic residues" evidence="1">
    <location>
        <begin position="298"/>
        <end position="313"/>
    </location>
</feature>
<keyword evidence="3" id="KW-1185">Reference proteome</keyword>
<protein>
    <submittedName>
        <fullName evidence="2">Uncharacterized protein</fullName>
    </submittedName>
</protein>
<evidence type="ECO:0000313" key="3">
    <source>
        <dbReference type="Proteomes" id="UP000672032"/>
    </source>
</evidence>